<organism evidence="11 12">
    <name type="scientific">Entotheonella factor</name>
    <dbReference type="NCBI Taxonomy" id="1429438"/>
    <lineage>
        <taxon>Bacteria</taxon>
        <taxon>Pseudomonadati</taxon>
        <taxon>Nitrospinota/Tectimicrobiota group</taxon>
        <taxon>Candidatus Tectimicrobiota</taxon>
        <taxon>Candidatus Entotheonellia</taxon>
        <taxon>Candidatus Entotheonellales</taxon>
        <taxon>Candidatus Entotheonellaceae</taxon>
        <taxon>Candidatus Entotheonella</taxon>
    </lineage>
</organism>
<accession>W4LZD1</accession>
<comment type="caution">
    <text evidence="11">The sequence shown here is derived from an EMBL/GenBank/DDBJ whole genome shotgun (WGS) entry which is preliminary data.</text>
</comment>
<keyword evidence="8 10" id="KW-0443">Lipid metabolism</keyword>
<reference evidence="11 12" key="1">
    <citation type="journal article" date="2014" name="Nature">
        <title>An environmental bacterial taxon with a large and distinct metabolic repertoire.</title>
        <authorList>
            <person name="Wilson M.C."/>
            <person name="Mori T."/>
            <person name="Ruckert C."/>
            <person name="Uria A.R."/>
            <person name="Helf M.J."/>
            <person name="Takada K."/>
            <person name="Gernert C."/>
            <person name="Steffens U.A."/>
            <person name="Heycke N."/>
            <person name="Schmitt S."/>
            <person name="Rinke C."/>
            <person name="Helfrich E.J."/>
            <person name="Brachmann A.O."/>
            <person name="Gurgui C."/>
            <person name="Wakimoto T."/>
            <person name="Kracht M."/>
            <person name="Crusemann M."/>
            <person name="Hentschel U."/>
            <person name="Abe I."/>
            <person name="Matsunaga S."/>
            <person name="Kalinowski J."/>
            <person name="Takeyama H."/>
            <person name="Piel J."/>
        </authorList>
    </citation>
    <scope>NUCLEOTIDE SEQUENCE [LARGE SCALE GENOMIC DNA]</scope>
    <source>
        <strain evidence="12">TSY1</strain>
    </source>
</reference>
<name>W4LZD1_ENTF1</name>
<dbReference type="EMBL" id="AZHW01000077">
    <property type="protein sequence ID" value="ETX03106.1"/>
    <property type="molecule type" value="Genomic_DNA"/>
</dbReference>
<comment type="similarity">
    <text evidence="10">Belongs to the LpxB family.</text>
</comment>
<dbReference type="GO" id="GO:0008915">
    <property type="term" value="F:lipid-A-disaccharide synthase activity"/>
    <property type="evidence" value="ECO:0007669"/>
    <property type="project" value="UniProtKB-UniRule"/>
</dbReference>
<dbReference type="GO" id="GO:0005543">
    <property type="term" value="F:phospholipid binding"/>
    <property type="evidence" value="ECO:0007669"/>
    <property type="project" value="TreeGrafter"/>
</dbReference>
<comment type="catalytic activity">
    <reaction evidence="9 10">
        <text>a lipid X + a UDP-2-N,3-O-bis[(3R)-3-hydroxyacyl]-alpha-D-glucosamine = a lipid A disaccharide + UDP + H(+)</text>
        <dbReference type="Rhea" id="RHEA:67828"/>
        <dbReference type="ChEBI" id="CHEBI:15378"/>
        <dbReference type="ChEBI" id="CHEBI:58223"/>
        <dbReference type="ChEBI" id="CHEBI:137748"/>
        <dbReference type="ChEBI" id="CHEBI:176338"/>
        <dbReference type="ChEBI" id="CHEBI:176343"/>
        <dbReference type="EC" id="2.4.1.182"/>
    </reaction>
</comment>
<evidence type="ECO:0000256" key="4">
    <source>
        <dbReference type="ARBA" id="ARBA00022516"/>
    </source>
</evidence>
<protein>
    <recommendedName>
        <fullName evidence="3 10">Lipid-A-disaccharide synthase</fullName>
        <ecNumber evidence="2 10">2.4.1.182</ecNumber>
    </recommendedName>
</protein>
<dbReference type="NCBIfam" id="TIGR00215">
    <property type="entry name" value="lpxB"/>
    <property type="match status" value="1"/>
</dbReference>
<evidence type="ECO:0000313" key="12">
    <source>
        <dbReference type="Proteomes" id="UP000019141"/>
    </source>
</evidence>
<sequence length="394" mass="42195">MLGGEISASLLVVAGEASGDQLGAALVRALLVDLPKVEVYGVGGEHMRAAGVETVFDVRDLNAVGAVEVVAKIPQGLRMAYRLLREAKQRQTRVVVLIDTPGFNLSFAALAKRAGLCVVFYVSPQIWAWRQGRVKKIRRRVDHMLTLFPFEVPFYTQAGVKATYVGHPLVDRVAALPSPEQAAAQLGLDASRPTVALLPGSRSQEIHHLLPPMLGALACMQQQVKSLQAALPVAPTIDQIEIERLLADSPVSVALVPGQSLEVLRASQVALVTSGTATLEAGLVGTPMVIVYQVHALTAFLVRLLIRVPYIGLVNIVAEKRVVPEFVQDEVQPQTLATAALHYLLDAKVRADVQHELAQLHHKMGPGDGAKRAAACVAACLTEIKAEEAPVPGR</sequence>
<dbReference type="Pfam" id="PF02684">
    <property type="entry name" value="LpxB"/>
    <property type="match status" value="1"/>
</dbReference>
<evidence type="ECO:0000256" key="9">
    <source>
        <dbReference type="ARBA" id="ARBA00048975"/>
    </source>
</evidence>
<dbReference type="UniPathway" id="UPA00973"/>
<dbReference type="PANTHER" id="PTHR30372">
    <property type="entry name" value="LIPID-A-DISACCHARIDE SYNTHASE"/>
    <property type="match status" value="1"/>
</dbReference>
<evidence type="ECO:0000256" key="1">
    <source>
        <dbReference type="ARBA" id="ARBA00002056"/>
    </source>
</evidence>
<evidence type="ECO:0000256" key="2">
    <source>
        <dbReference type="ARBA" id="ARBA00012687"/>
    </source>
</evidence>
<dbReference type="AlphaFoldDB" id="W4LZD1"/>
<dbReference type="SUPFAM" id="SSF53756">
    <property type="entry name" value="UDP-Glycosyltransferase/glycogen phosphorylase"/>
    <property type="match status" value="1"/>
</dbReference>
<comment type="function">
    <text evidence="1 10">Condensation of UDP-2,3-diacylglucosamine and 2,3-diacylglucosamine-1-phosphate to form lipid A disaccharide, a precursor of lipid A, a phosphorylated glycolipid that anchors the lipopolysaccharide to the outer membrane of the cell.</text>
</comment>
<comment type="pathway">
    <text evidence="10">Bacterial outer membrane biogenesis; LPS lipid A biosynthesis.</text>
</comment>
<proteinExistence type="inferred from homology"/>
<dbReference type="HOGENOM" id="CLU_036577_3_1_7"/>
<keyword evidence="4 10" id="KW-0444">Lipid biosynthesis</keyword>
<dbReference type="GO" id="GO:0009245">
    <property type="term" value="P:lipid A biosynthetic process"/>
    <property type="evidence" value="ECO:0007669"/>
    <property type="project" value="UniProtKB-UniRule"/>
</dbReference>
<keyword evidence="5 10" id="KW-0441">Lipid A biosynthesis</keyword>
<evidence type="ECO:0000256" key="6">
    <source>
        <dbReference type="ARBA" id="ARBA00022676"/>
    </source>
</evidence>
<evidence type="ECO:0000256" key="8">
    <source>
        <dbReference type="ARBA" id="ARBA00023098"/>
    </source>
</evidence>
<keyword evidence="6 10" id="KW-0328">Glycosyltransferase</keyword>
<evidence type="ECO:0000256" key="5">
    <source>
        <dbReference type="ARBA" id="ARBA00022556"/>
    </source>
</evidence>
<dbReference type="EC" id="2.4.1.182" evidence="2 10"/>
<dbReference type="GO" id="GO:0016020">
    <property type="term" value="C:membrane"/>
    <property type="evidence" value="ECO:0007669"/>
    <property type="project" value="GOC"/>
</dbReference>
<dbReference type="HAMAP" id="MF_00392">
    <property type="entry name" value="LpxB"/>
    <property type="match status" value="1"/>
</dbReference>
<dbReference type="PANTHER" id="PTHR30372:SF4">
    <property type="entry name" value="LIPID-A-DISACCHARIDE SYNTHASE, MITOCHONDRIAL-RELATED"/>
    <property type="match status" value="1"/>
</dbReference>
<evidence type="ECO:0000256" key="3">
    <source>
        <dbReference type="ARBA" id="ARBA00020902"/>
    </source>
</evidence>
<keyword evidence="7 10" id="KW-0808">Transferase</keyword>
<evidence type="ECO:0000313" key="11">
    <source>
        <dbReference type="EMBL" id="ETX03106.1"/>
    </source>
</evidence>
<dbReference type="PATRIC" id="fig|1429438.4.peg.428"/>
<dbReference type="Proteomes" id="UP000019141">
    <property type="component" value="Unassembled WGS sequence"/>
</dbReference>
<evidence type="ECO:0000256" key="10">
    <source>
        <dbReference type="HAMAP-Rule" id="MF_00392"/>
    </source>
</evidence>
<evidence type="ECO:0000256" key="7">
    <source>
        <dbReference type="ARBA" id="ARBA00022679"/>
    </source>
</evidence>
<keyword evidence="12" id="KW-1185">Reference proteome</keyword>
<dbReference type="InterPro" id="IPR003835">
    <property type="entry name" value="Glyco_trans_19"/>
</dbReference>
<gene>
    <name evidence="10" type="primary">lpxB</name>
    <name evidence="11" type="ORF">ETSY1_01215</name>
</gene>